<dbReference type="AlphaFoldDB" id="A0A5S3P6I4"/>
<sequence length="235" mass="25237">MRFAIVLLALALGACNAPNSPNDRYRYLLTPKANPSEVIAAELAFARMAREKGTWTAFRHYATDDALMPSPDFVPVKQALSGLADPAEPIVWGPDQVWSSCDGSFAVSTGGAQYPSGRRARFVTVWQRQSNGEYRWVLDQGVPDDQAEVAPDTIAAAVADCPETVAPRRGTRRSEAWQSNVSNDGSLLWRSELGADCARTVVVEVMRAGAAEEVFRANAPAPQAPTGTPAISCGD</sequence>
<feature type="signal peptide" evidence="1">
    <location>
        <begin position="1"/>
        <end position="19"/>
    </location>
</feature>
<proteinExistence type="predicted"/>
<organism evidence="2 3">
    <name type="scientific">Qipengyuania marisflavi</name>
    <dbReference type="NCBI Taxonomy" id="2486356"/>
    <lineage>
        <taxon>Bacteria</taxon>
        <taxon>Pseudomonadati</taxon>
        <taxon>Pseudomonadota</taxon>
        <taxon>Alphaproteobacteria</taxon>
        <taxon>Sphingomonadales</taxon>
        <taxon>Erythrobacteraceae</taxon>
        <taxon>Qipengyuania</taxon>
    </lineage>
</organism>
<comment type="caution">
    <text evidence="2">The sequence shown here is derived from an EMBL/GenBank/DDBJ whole genome shotgun (WGS) entry which is preliminary data.</text>
</comment>
<evidence type="ECO:0000256" key="1">
    <source>
        <dbReference type="SAM" id="SignalP"/>
    </source>
</evidence>
<evidence type="ECO:0008006" key="4">
    <source>
        <dbReference type="Google" id="ProtNLM"/>
    </source>
</evidence>
<dbReference type="PROSITE" id="PS51257">
    <property type="entry name" value="PROKAR_LIPOPROTEIN"/>
    <property type="match status" value="1"/>
</dbReference>
<dbReference type="RefSeq" id="WP_138618122.1">
    <property type="nucleotide sequence ID" value="NZ_VCAO01000003.1"/>
</dbReference>
<gene>
    <name evidence="2" type="ORF">FEV51_09225</name>
</gene>
<name>A0A5S3P6I4_9SPHN</name>
<keyword evidence="1" id="KW-0732">Signal</keyword>
<accession>A0A5S3P6I4</accession>
<evidence type="ECO:0000313" key="2">
    <source>
        <dbReference type="EMBL" id="TMM48441.1"/>
    </source>
</evidence>
<dbReference type="OrthoDB" id="7201546at2"/>
<protein>
    <recommendedName>
        <fullName evidence="4">DUF4440 domain-containing protein</fullName>
    </recommendedName>
</protein>
<keyword evidence="3" id="KW-1185">Reference proteome</keyword>
<feature type="chain" id="PRO_5024376406" description="DUF4440 domain-containing protein" evidence="1">
    <location>
        <begin position="20"/>
        <end position="235"/>
    </location>
</feature>
<evidence type="ECO:0000313" key="3">
    <source>
        <dbReference type="Proteomes" id="UP000309668"/>
    </source>
</evidence>
<reference evidence="2 3" key="1">
    <citation type="submission" date="2019-05" db="EMBL/GenBank/DDBJ databases">
        <title>Erythrobacter marisflavi sp. nov., isolated from isolated from water of an estuary environment.</title>
        <authorList>
            <person name="Yoon J.-H."/>
        </authorList>
    </citation>
    <scope>NUCLEOTIDE SEQUENCE [LARGE SCALE GENOMIC DNA]</scope>
    <source>
        <strain evidence="2 3">KEM-5</strain>
    </source>
</reference>
<dbReference type="EMBL" id="VCAO01000003">
    <property type="protein sequence ID" value="TMM48441.1"/>
    <property type="molecule type" value="Genomic_DNA"/>
</dbReference>
<dbReference type="Proteomes" id="UP000309668">
    <property type="component" value="Unassembled WGS sequence"/>
</dbReference>